<evidence type="ECO:0000256" key="1">
    <source>
        <dbReference type="ARBA" id="ARBA00008324"/>
    </source>
</evidence>
<organism evidence="4 5">
    <name type="scientific">Tessaracoccus defluvii</name>
    <dbReference type="NCBI Taxonomy" id="1285901"/>
    <lineage>
        <taxon>Bacteria</taxon>
        <taxon>Bacillati</taxon>
        <taxon>Actinomycetota</taxon>
        <taxon>Actinomycetes</taxon>
        <taxon>Propionibacteriales</taxon>
        <taxon>Propionibacteriaceae</taxon>
        <taxon>Tessaracoccus</taxon>
    </lineage>
</organism>
<evidence type="ECO:0000313" key="4">
    <source>
        <dbReference type="EMBL" id="QNP57009.1"/>
    </source>
</evidence>
<reference evidence="4 5" key="1">
    <citation type="submission" date="2020-08" db="EMBL/GenBank/DDBJ databases">
        <title>Genome sequence of Tessaracoccus defluvii JCM 17540T.</title>
        <authorList>
            <person name="Hyun D.-W."/>
            <person name="Bae J.-W."/>
        </authorList>
    </citation>
    <scope>NUCLEOTIDE SEQUENCE [LARGE SCALE GENOMIC DNA]</scope>
    <source>
        <strain evidence="4 5">JCM 17540</strain>
    </source>
</reference>
<comment type="similarity">
    <text evidence="1">Belongs to the thioesterase PaaI family.</text>
</comment>
<dbReference type="InterPro" id="IPR029069">
    <property type="entry name" value="HotDog_dom_sf"/>
</dbReference>
<dbReference type="CDD" id="cd03443">
    <property type="entry name" value="PaaI_thioesterase"/>
    <property type="match status" value="1"/>
</dbReference>
<dbReference type="AlphaFoldDB" id="A0A7H0H8Z3"/>
<dbReference type="RefSeq" id="WP_187722108.1">
    <property type="nucleotide sequence ID" value="NZ_BAABBL010000003.1"/>
</dbReference>
<keyword evidence="2" id="KW-0378">Hydrolase</keyword>
<dbReference type="PANTHER" id="PTHR43240:SF5">
    <property type="entry name" value="1,4-DIHYDROXY-2-NAPHTHOYL-COA THIOESTERASE 1"/>
    <property type="match status" value="1"/>
</dbReference>
<name>A0A7H0H8Z3_9ACTN</name>
<keyword evidence="5" id="KW-1185">Reference proteome</keyword>
<sequence length="137" mass="14317">MTQLPDWTARITSPLDDKLGLTLTELTPERVCGSMPVAGNEQPMGLLHGGATGVIIETLASMGAMAHGYPGRAGVGVDLNVTHLLAVRSGHVHGTATALHLGRNVVTYAVEVRDDAGRLTATGRLTCHMIDLPSTGR</sequence>
<dbReference type="EMBL" id="CP060789">
    <property type="protein sequence ID" value="QNP57009.1"/>
    <property type="molecule type" value="Genomic_DNA"/>
</dbReference>
<evidence type="ECO:0000256" key="2">
    <source>
        <dbReference type="ARBA" id="ARBA00022801"/>
    </source>
</evidence>
<dbReference type="GO" id="GO:0061522">
    <property type="term" value="F:1,4-dihydroxy-2-naphthoyl-CoA thioesterase activity"/>
    <property type="evidence" value="ECO:0007669"/>
    <property type="project" value="TreeGrafter"/>
</dbReference>
<dbReference type="InterPro" id="IPR003736">
    <property type="entry name" value="PAAI_dom"/>
</dbReference>
<dbReference type="Proteomes" id="UP000516117">
    <property type="component" value="Chromosome"/>
</dbReference>
<accession>A0A7H0H8Z3</accession>
<proteinExistence type="inferred from homology"/>
<dbReference type="InterPro" id="IPR006683">
    <property type="entry name" value="Thioestr_dom"/>
</dbReference>
<evidence type="ECO:0000313" key="5">
    <source>
        <dbReference type="Proteomes" id="UP000516117"/>
    </source>
</evidence>
<dbReference type="SUPFAM" id="SSF54637">
    <property type="entry name" value="Thioesterase/thiol ester dehydrase-isomerase"/>
    <property type="match status" value="1"/>
</dbReference>
<dbReference type="KEGG" id="tdf:H9L22_06740"/>
<dbReference type="Gene3D" id="3.10.129.10">
    <property type="entry name" value="Hotdog Thioesterase"/>
    <property type="match status" value="1"/>
</dbReference>
<dbReference type="Pfam" id="PF03061">
    <property type="entry name" value="4HBT"/>
    <property type="match status" value="1"/>
</dbReference>
<dbReference type="GO" id="GO:0005829">
    <property type="term" value="C:cytosol"/>
    <property type="evidence" value="ECO:0007669"/>
    <property type="project" value="TreeGrafter"/>
</dbReference>
<gene>
    <name evidence="4" type="ORF">H9L22_06740</name>
</gene>
<dbReference type="PANTHER" id="PTHR43240">
    <property type="entry name" value="1,4-DIHYDROXY-2-NAPHTHOYL-COA THIOESTERASE 1"/>
    <property type="match status" value="1"/>
</dbReference>
<feature type="domain" description="Thioesterase" evidence="3">
    <location>
        <begin position="44"/>
        <end position="120"/>
    </location>
</feature>
<dbReference type="NCBIfam" id="TIGR00369">
    <property type="entry name" value="unchar_dom_1"/>
    <property type="match status" value="1"/>
</dbReference>
<evidence type="ECO:0000259" key="3">
    <source>
        <dbReference type="Pfam" id="PF03061"/>
    </source>
</evidence>
<protein>
    <submittedName>
        <fullName evidence="4">PaaI family thioesterase</fullName>
    </submittedName>
</protein>